<evidence type="ECO:0000313" key="2">
    <source>
        <dbReference type="Proteomes" id="UP001249851"/>
    </source>
</evidence>
<dbReference type="EMBL" id="JARQWQ010000048">
    <property type="protein sequence ID" value="KAK2557738.1"/>
    <property type="molecule type" value="Genomic_DNA"/>
</dbReference>
<keyword evidence="2" id="KW-1185">Reference proteome</keyword>
<organism evidence="1 2">
    <name type="scientific">Acropora cervicornis</name>
    <name type="common">Staghorn coral</name>
    <dbReference type="NCBI Taxonomy" id="6130"/>
    <lineage>
        <taxon>Eukaryota</taxon>
        <taxon>Metazoa</taxon>
        <taxon>Cnidaria</taxon>
        <taxon>Anthozoa</taxon>
        <taxon>Hexacorallia</taxon>
        <taxon>Scleractinia</taxon>
        <taxon>Astrocoeniina</taxon>
        <taxon>Acroporidae</taxon>
        <taxon>Acropora</taxon>
    </lineage>
</organism>
<dbReference type="Proteomes" id="UP001249851">
    <property type="component" value="Unassembled WGS sequence"/>
</dbReference>
<protein>
    <submittedName>
        <fullName evidence="1">Uncharacterized protein</fullName>
    </submittedName>
</protein>
<evidence type="ECO:0000313" key="1">
    <source>
        <dbReference type="EMBL" id="KAK2557738.1"/>
    </source>
</evidence>
<dbReference type="AlphaFoldDB" id="A0AAD9QAI0"/>
<proteinExistence type="predicted"/>
<gene>
    <name evidence="1" type="ORF">P5673_020103</name>
</gene>
<reference evidence="1" key="2">
    <citation type="journal article" date="2023" name="Science">
        <title>Genomic signatures of disease resistance in endangered staghorn corals.</title>
        <authorList>
            <person name="Vollmer S.V."/>
            <person name="Selwyn J.D."/>
            <person name="Despard B.A."/>
            <person name="Roesel C.L."/>
        </authorList>
    </citation>
    <scope>NUCLEOTIDE SEQUENCE</scope>
    <source>
        <strain evidence="1">K2</strain>
    </source>
</reference>
<accession>A0AAD9QAI0</accession>
<name>A0AAD9QAI0_ACRCE</name>
<sequence length="134" mass="14376">MSTLKVFLSIPGVIFPKLTVFHLYSAANAPQKGRTMTYSRRTHSVDTTGFASNRRCIHNSSITEESSLAPSKATKFVQSFITIKLNPFSDSENCGAKSAIKSSNSAIDFLKGAPNTKGISIACMTPVIQSGNTV</sequence>
<reference evidence="1" key="1">
    <citation type="journal article" date="2023" name="G3 (Bethesda)">
        <title>Whole genome assembly and annotation of the endangered Caribbean coral Acropora cervicornis.</title>
        <authorList>
            <person name="Selwyn J.D."/>
            <person name="Vollmer S.V."/>
        </authorList>
    </citation>
    <scope>NUCLEOTIDE SEQUENCE</scope>
    <source>
        <strain evidence="1">K2</strain>
    </source>
</reference>
<comment type="caution">
    <text evidence="1">The sequence shown here is derived from an EMBL/GenBank/DDBJ whole genome shotgun (WGS) entry which is preliminary data.</text>
</comment>